<comment type="caution">
    <text evidence="3">The sequence shown here is derived from an EMBL/GenBank/DDBJ whole genome shotgun (WGS) entry which is preliminary data.</text>
</comment>
<organism evidence="3 4">
    <name type="scientific">Chryseobacterium hagamense</name>
    <dbReference type="NCBI Taxonomy" id="395935"/>
    <lineage>
        <taxon>Bacteria</taxon>
        <taxon>Pseudomonadati</taxon>
        <taxon>Bacteroidota</taxon>
        <taxon>Flavobacteriia</taxon>
        <taxon>Flavobacteriales</taxon>
        <taxon>Weeksellaceae</taxon>
        <taxon>Chryseobacterium group</taxon>
        <taxon>Chryseobacterium</taxon>
    </lineage>
</organism>
<keyword evidence="4" id="KW-1185">Reference proteome</keyword>
<dbReference type="PANTHER" id="PTHR43418:SF4">
    <property type="entry name" value="MULTIFUNCTIONAL TRYPTOPHAN BIOSYNTHESIS PROTEIN"/>
    <property type="match status" value="1"/>
</dbReference>
<dbReference type="PRINTS" id="PR00096">
    <property type="entry name" value="GATASE"/>
</dbReference>
<feature type="domain" description="Glutamine amidotransferase" evidence="2">
    <location>
        <begin position="25"/>
        <end position="208"/>
    </location>
</feature>
<evidence type="ECO:0000256" key="1">
    <source>
        <dbReference type="ARBA" id="ARBA00022962"/>
    </source>
</evidence>
<dbReference type="RefSeq" id="WP_146943785.1">
    <property type="nucleotide sequence ID" value="NZ_BJYJ01000032.1"/>
</dbReference>
<accession>A0A511YRB9</accession>
<protein>
    <submittedName>
        <fullName evidence="3">Aminodeoxychorismate/anthranilate synthase component II</fullName>
    </submittedName>
</protein>
<dbReference type="InterPro" id="IPR017926">
    <property type="entry name" value="GATASE"/>
</dbReference>
<dbReference type="CDD" id="cd01743">
    <property type="entry name" value="GATase1_Anthranilate_Synthase"/>
    <property type="match status" value="1"/>
</dbReference>
<dbReference type="PRINTS" id="PR00099">
    <property type="entry name" value="CPSGATASE"/>
</dbReference>
<dbReference type="Pfam" id="PF00117">
    <property type="entry name" value="GATase"/>
    <property type="match status" value="1"/>
</dbReference>
<dbReference type="InterPro" id="IPR050472">
    <property type="entry name" value="Anth_synth/Amidotransfase"/>
</dbReference>
<name>A0A511YRB9_9FLAO</name>
<reference evidence="3 4" key="1">
    <citation type="submission" date="2019-07" db="EMBL/GenBank/DDBJ databases">
        <title>Whole genome shotgun sequence of Chryseobacterium hagamense NBRC 105253.</title>
        <authorList>
            <person name="Hosoyama A."/>
            <person name="Uohara A."/>
            <person name="Ohji S."/>
            <person name="Ichikawa N."/>
        </authorList>
    </citation>
    <scope>NUCLEOTIDE SEQUENCE [LARGE SCALE GENOMIC DNA]</scope>
    <source>
        <strain evidence="3 4">NBRC 105253</strain>
    </source>
</reference>
<dbReference type="GO" id="GO:0000162">
    <property type="term" value="P:L-tryptophan biosynthetic process"/>
    <property type="evidence" value="ECO:0007669"/>
    <property type="project" value="TreeGrafter"/>
</dbReference>
<dbReference type="GO" id="GO:0004049">
    <property type="term" value="F:anthranilate synthase activity"/>
    <property type="evidence" value="ECO:0007669"/>
    <property type="project" value="TreeGrafter"/>
</dbReference>
<evidence type="ECO:0000313" key="3">
    <source>
        <dbReference type="EMBL" id="GEN77729.1"/>
    </source>
</evidence>
<dbReference type="Proteomes" id="UP000321863">
    <property type="component" value="Unassembled WGS sequence"/>
</dbReference>
<dbReference type="GO" id="GO:0005829">
    <property type="term" value="C:cytosol"/>
    <property type="evidence" value="ECO:0007669"/>
    <property type="project" value="TreeGrafter"/>
</dbReference>
<dbReference type="OrthoDB" id="9786812at2"/>
<gene>
    <name evidence="3" type="ORF">CHA01nite_34690</name>
</gene>
<dbReference type="SUPFAM" id="SSF52317">
    <property type="entry name" value="Class I glutamine amidotransferase-like"/>
    <property type="match status" value="1"/>
</dbReference>
<keyword evidence="1" id="KW-0315">Glutamine amidotransferase</keyword>
<dbReference type="AlphaFoldDB" id="A0A511YRB9"/>
<evidence type="ECO:0000313" key="4">
    <source>
        <dbReference type="Proteomes" id="UP000321863"/>
    </source>
</evidence>
<dbReference type="EMBL" id="BJYJ01000032">
    <property type="protein sequence ID" value="GEN77729.1"/>
    <property type="molecule type" value="Genomic_DNA"/>
</dbReference>
<dbReference type="InterPro" id="IPR006221">
    <property type="entry name" value="TrpG/PapA_dom"/>
</dbReference>
<dbReference type="NCBIfam" id="TIGR00566">
    <property type="entry name" value="trpG_papA"/>
    <property type="match status" value="1"/>
</dbReference>
<dbReference type="PROSITE" id="PS51273">
    <property type="entry name" value="GATASE_TYPE_1"/>
    <property type="match status" value="1"/>
</dbReference>
<sequence length="210" mass="23360">MKHIEPSTLSHNPSATTHQPSLKVLVFDNYDSFTYNLVQMIERILDTKVDVVKNDRIPLAEIDRYDKIVLSPGPGIPEEAGILLDVIRAYAPTKSILGVCLGQQAIAEAFGGSLINLTEIYHGVATPADVIKDDTKIFRNLSSGIEVGRYHSWVVNREDLPEELEITAVDKDGMIMALQHKTYDVHGVQFHPESILTPKGEVIIRNFLSN</sequence>
<dbReference type="FunFam" id="3.40.50.880:FF:000003">
    <property type="entry name" value="Anthranilate synthase component II"/>
    <property type="match status" value="1"/>
</dbReference>
<dbReference type="InterPro" id="IPR029062">
    <property type="entry name" value="Class_I_gatase-like"/>
</dbReference>
<proteinExistence type="predicted"/>
<dbReference type="PRINTS" id="PR00097">
    <property type="entry name" value="ANTSNTHASEII"/>
</dbReference>
<dbReference type="Gene3D" id="3.40.50.880">
    <property type="match status" value="1"/>
</dbReference>
<evidence type="ECO:0000259" key="2">
    <source>
        <dbReference type="Pfam" id="PF00117"/>
    </source>
</evidence>
<dbReference type="PANTHER" id="PTHR43418">
    <property type="entry name" value="MULTIFUNCTIONAL TRYPTOPHAN BIOSYNTHESIS PROTEIN-RELATED"/>
    <property type="match status" value="1"/>
</dbReference>